<feature type="compositionally biased region" description="Polar residues" evidence="1">
    <location>
        <begin position="169"/>
        <end position="192"/>
    </location>
</feature>
<evidence type="ECO:0000313" key="2">
    <source>
        <dbReference type="EMBL" id="KIM23620.1"/>
    </source>
</evidence>
<reference evidence="3" key="2">
    <citation type="submission" date="2015-01" db="EMBL/GenBank/DDBJ databases">
        <title>Evolutionary Origins and Diversification of the Mycorrhizal Mutualists.</title>
        <authorList>
            <consortium name="DOE Joint Genome Institute"/>
            <consortium name="Mycorrhizal Genomics Consortium"/>
            <person name="Kohler A."/>
            <person name="Kuo A."/>
            <person name="Nagy L.G."/>
            <person name="Floudas D."/>
            <person name="Copeland A."/>
            <person name="Barry K.W."/>
            <person name="Cichocki N."/>
            <person name="Veneault-Fourrey C."/>
            <person name="LaButti K."/>
            <person name="Lindquist E.A."/>
            <person name="Lipzen A."/>
            <person name="Lundell T."/>
            <person name="Morin E."/>
            <person name="Murat C."/>
            <person name="Riley R."/>
            <person name="Ohm R."/>
            <person name="Sun H."/>
            <person name="Tunlid A."/>
            <person name="Henrissat B."/>
            <person name="Grigoriev I.V."/>
            <person name="Hibbett D.S."/>
            <person name="Martin F."/>
        </authorList>
    </citation>
    <scope>NUCLEOTIDE SEQUENCE [LARGE SCALE GENOMIC DNA]</scope>
    <source>
        <strain evidence="3">MAFF 305830</strain>
    </source>
</reference>
<feature type="compositionally biased region" description="Basic and acidic residues" evidence="1">
    <location>
        <begin position="281"/>
        <end position="292"/>
    </location>
</feature>
<feature type="compositionally biased region" description="Low complexity" evidence="1">
    <location>
        <begin position="257"/>
        <end position="270"/>
    </location>
</feature>
<dbReference type="HOGENOM" id="CLU_636333_0_0_1"/>
<sequence length="384" mass="42806">MGVRIFIENPADSGNWSKIRPWKHDGSLQSVLVQQFFEQRREGGVITRVDVRDGTDRQDGDALSLRAVGSRILNRRGDTTDDVRSTASGRTWFGLSRNTSTRSRNARVQGTGTDVEEEEDHARIEDRPPPPVPAKPSFFSLLRPHPKIPNQTPQRRSIFDFFRAKLLQSTSSKKPTNSRDQQRAEATSSPEEQQLMEVEVLRKRGWIPPGLARRQRSLKERLRSEGLAADGTGAPRNPFFGSSKSFLSRAERKKKAAAAAAATDNTDTDAMVGEDPFADDTEARDPNVHGPDEITEQDVDDFFEIERPTSMMEMEDHPGKDKSWTKFKPSKDRKNKNKARAAANVAPLKGTLGGGAAVVQKPKDAFPDSPHHRGETREETTSVD</sequence>
<dbReference type="Proteomes" id="UP000054097">
    <property type="component" value="Unassembled WGS sequence"/>
</dbReference>
<proteinExistence type="predicted"/>
<feature type="region of interest" description="Disordered" evidence="1">
    <location>
        <begin position="94"/>
        <end position="138"/>
    </location>
</feature>
<dbReference type="OrthoDB" id="3226885at2759"/>
<name>A0A0C3AG69_SERVB</name>
<feature type="region of interest" description="Disordered" evidence="1">
    <location>
        <begin position="248"/>
        <end position="384"/>
    </location>
</feature>
<accession>A0A0C3AG69</accession>
<keyword evidence="3" id="KW-1185">Reference proteome</keyword>
<reference evidence="2 3" key="1">
    <citation type="submission" date="2014-04" db="EMBL/GenBank/DDBJ databases">
        <authorList>
            <consortium name="DOE Joint Genome Institute"/>
            <person name="Kuo A."/>
            <person name="Zuccaro A."/>
            <person name="Kohler A."/>
            <person name="Nagy L.G."/>
            <person name="Floudas D."/>
            <person name="Copeland A."/>
            <person name="Barry K.W."/>
            <person name="Cichocki N."/>
            <person name="Veneault-Fourrey C."/>
            <person name="LaButti K."/>
            <person name="Lindquist E.A."/>
            <person name="Lipzen A."/>
            <person name="Lundell T."/>
            <person name="Morin E."/>
            <person name="Murat C."/>
            <person name="Sun H."/>
            <person name="Tunlid A."/>
            <person name="Henrissat B."/>
            <person name="Grigoriev I.V."/>
            <person name="Hibbett D.S."/>
            <person name="Martin F."/>
            <person name="Nordberg H.P."/>
            <person name="Cantor M.N."/>
            <person name="Hua S.X."/>
        </authorList>
    </citation>
    <scope>NUCLEOTIDE SEQUENCE [LARGE SCALE GENOMIC DNA]</scope>
    <source>
        <strain evidence="2 3">MAFF 305830</strain>
    </source>
</reference>
<dbReference type="EMBL" id="KN824334">
    <property type="protein sequence ID" value="KIM23620.1"/>
    <property type="molecule type" value="Genomic_DNA"/>
</dbReference>
<feature type="compositionally biased region" description="Basic and acidic residues" evidence="1">
    <location>
        <begin position="361"/>
        <end position="384"/>
    </location>
</feature>
<evidence type="ECO:0000256" key="1">
    <source>
        <dbReference type="SAM" id="MobiDB-lite"/>
    </source>
</evidence>
<gene>
    <name evidence="2" type="ORF">M408DRAFT_252315</name>
</gene>
<dbReference type="AlphaFoldDB" id="A0A0C3AG69"/>
<evidence type="ECO:0000313" key="3">
    <source>
        <dbReference type="Proteomes" id="UP000054097"/>
    </source>
</evidence>
<organism evidence="2 3">
    <name type="scientific">Serendipita vermifera MAFF 305830</name>
    <dbReference type="NCBI Taxonomy" id="933852"/>
    <lineage>
        <taxon>Eukaryota</taxon>
        <taxon>Fungi</taxon>
        <taxon>Dikarya</taxon>
        <taxon>Basidiomycota</taxon>
        <taxon>Agaricomycotina</taxon>
        <taxon>Agaricomycetes</taxon>
        <taxon>Sebacinales</taxon>
        <taxon>Serendipitaceae</taxon>
        <taxon>Serendipita</taxon>
    </lineage>
</organism>
<feature type="compositionally biased region" description="Basic and acidic residues" evidence="1">
    <location>
        <begin position="314"/>
        <end position="332"/>
    </location>
</feature>
<protein>
    <submittedName>
        <fullName evidence="2">Uncharacterized protein</fullName>
    </submittedName>
</protein>
<feature type="compositionally biased region" description="Acidic residues" evidence="1">
    <location>
        <begin position="293"/>
        <end position="303"/>
    </location>
</feature>
<feature type="region of interest" description="Disordered" evidence="1">
    <location>
        <begin position="169"/>
        <end position="195"/>
    </location>
</feature>